<dbReference type="GeneID" id="97668885"/>
<dbReference type="AlphaFoldDB" id="A0A0M7AEM3"/>
<organism evidence="2 3">
    <name type="scientific">Roseibium album</name>
    <dbReference type="NCBI Taxonomy" id="311410"/>
    <lineage>
        <taxon>Bacteria</taxon>
        <taxon>Pseudomonadati</taxon>
        <taxon>Pseudomonadota</taxon>
        <taxon>Alphaproteobacteria</taxon>
        <taxon>Hyphomicrobiales</taxon>
        <taxon>Stappiaceae</taxon>
        <taxon>Roseibium</taxon>
    </lineage>
</organism>
<dbReference type="InterPro" id="IPR011576">
    <property type="entry name" value="Pyridox_Oxase_N"/>
</dbReference>
<protein>
    <submittedName>
        <fullName evidence="2">Pyridoxamine 5'-phosphate oxidase, FMN-binding family</fullName>
    </submittedName>
</protein>
<evidence type="ECO:0000313" key="2">
    <source>
        <dbReference type="EMBL" id="CTQ67406.1"/>
    </source>
</evidence>
<dbReference type="InterPro" id="IPR024029">
    <property type="entry name" value="Pyridox_Oxase_FMN-dep"/>
</dbReference>
<dbReference type="PANTHER" id="PTHR42815:SF2">
    <property type="entry name" value="FAD-BINDING, PUTATIVE (AFU_ORTHOLOGUE AFUA_6G07600)-RELATED"/>
    <property type="match status" value="1"/>
</dbReference>
<dbReference type="OrthoDB" id="9790331at2"/>
<accession>A0A0M7AEM3</accession>
<dbReference type="Gene3D" id="2.30.110.10">
    <property type="entry name" value="Electron Transport, Fmn-binding Protein, Chain A"/>
    <property type="match status" value="1"/>
</dbReference>
<dbReference type="SUPFAM" id="SSF50475">
    <property type="entry name" value="FMN-binding split barrel"/>
    <property type="match status" value="1"/>
</dbReference>
<evidence type="ECO:0000313" key="3">
    <source>
        <dbReference type="Proteomes" id="UP000049983"/>
    </source>
</evidence>
<reference evidence="3" key="1">
    <citation type="submission" date="2015-07" db="EMBL/GenBank/DDBJ databases">
        <authorList>
            <person name="Rodrigo-Torres Lidia"/>
            <person name="Arahal R.David."/>
        </authorList>
    </citation>
    <scope>NUCLEOTIDE SEQUENCE [LARGE SCALE GENOMIC DNA]</scope>
    <source>
        <strain evidence="3">CECT 5096</strain>
    </source>
</reference>
<dbReference type="STRING" id="311410.LA5095_02608"/>
<sequence>MTNDSDPFSGFSDIVTRAEDLEGITGEPLPQIIHKEIPALDSICRDFISHAPFCFLATANPDGYLDVSPRGDPAGFVKVLDETTLAIPDRPGNRRLDTFHNVLKDPRVGVLFMIPGRGETLRIRGEARIVRDRDLIASMAINGREPKLALVIHVKSAFMHCPKCVFRSNIWQPEKWPDTTGLADMNEAMVKHARIAMNPDEWFETLKQEGELELW</sequence>
<gene>
    <name evidence="2" type="ORF">LA5096_01464</name>
</gene>
<proteinExistence type="predicted"/>
<dbReference type="EMBL" id="CXWC01000002">
    <property type="protein sequence ID" value="CTQ67406.1"/>
    <property type="molecule type" value="Genomic_DNA"/>
</dbReference>
<dbReference type="PANTHER" id="PTHR42815">
    <property type="entry name" value="FAD-BINDING, PUTATIVE (AFU_ORTHOLOGUE AFUA_6G07600)-RELATED"/>
    <property type="match status" value="1"/>
</dbReference>
<feature type="domain" description="Pyridoxamine 5'-phosphate oxidase N-terminal" evidence="1">
    <location>
        <begin position="44"/>
        <end position="157"/>
    </location>
</feature>
<keyword evidence="3" id="KW-1185">Reference proteome</keyword>
<dbReference type="Proteomes" id="UP000049983">
    <property type="component" value="Unassembled WGS sequence"/>
</dbReference>
<dbReference type="Pfam" id="PF01243">
    <property type="entry name" value="PNPOx_N"/>
    <property type="match status" value="1"/>
</dbReference>
<dbReference type="InterPro" id="IPR012349">
    <property type="entry name" value="Split_barrel_FMN-bd"/>
</dbReference>
<dbReference type="NCBIfam" id="TIGR04025">
    <property type="entry name" value="PPOX_FMN_DR2398"/>
    <property type="match status" value="1"/>
</dbReference>
<evidence type="ECO:0000259" key="1">
    <source>
        <dbReference type="Pfam" id="PF01243"/>
    </source>
</evidence>
<name>A0A0M7AEM3_9HYPH</name>
<dbReference type="RefSeq" id="WP_055115451.1">
    <property type="nucleotide sequence ID" value="NZ_CXWA01000002.1"/>
</dbReference>